<dbReference type="UniPathway" id="UPA00792"/>
<dbReference type="CDD" id="cd02021">
    <property type="entry name" value="GntK"/>
    <property type="match status" value="1"/>
</dbReference>
<dbReference type="EMBL" id="MCGN01000012">
    <property type="protein sequence ID" value="ORY90414.1"/>
    <property type="molecule type" value="Genomic_DNA"/>
</dbReference>
<dbReference type="PANTHER" id="PTHR43442">
    <property type="entry name" value="GLUCONOKINASE-RELATED"/>
    <property type="match status" value="1"/>
</dbReference>
<gene>
    <name evidence="10" type="ORF">BCR43DRAFT_499270</name>
</gene>
<evidence type="ECO:0000313" key="10">
    <source>
        <dbReference type="EMBL" id="ORY90414.1"/>
    </source>
</evidence>
<comment type="caution">
    <text evidence="10">The sequence shown here is derived from an EMBL/GenBank/DDBJ whole genome shotgun (WGS) entry which is preliminary data.</text>
</comment>
<keyword evidence="7 9" id="KW-0067">ATP-binding</keyword>
<evidence type="ECO:0000256" key="9">
    <source>
        <dbReference type="RuleBase" id="RU363066"/>
    </source>
</evidence>
<evidence type="ECO:0000313" key="11">
    <source>
        <dbReference type="Proteomes" id="UP000242180"/>
    </source>
</evidence>
<evidence type="ECO:0000256" key="7">
    <source>
        <dbReference type="ARBA" id="ARBA00022840"/>
    </source>
</evidence>
<keyword evidence="4 9" id="KW-0808">Transferase</keyword>
<evidence type="ECO:0000256" key="4">
    <source>
        <dbReference type="ARBA" id="ARBA00022679"/>
    </source>
</evidence>
<proteinExistence type="inferred from homology"/>
<dbReference type="STRING" id="13706.A0A1X2H0A1"/>
<dbReference type="OrthoDB" id="275177at2759"/>
<dbReference type="InterPro" id="IPR006001">
    <property type="entry name" value="Therm_gnt_kin"/>
</dbReference>
<dbReference type="SUPFAM" id="SSF52540">
    <property type="entry name" value="P-loop containing nucleoside triphosphate hydrolases"/>
    <property type="match status" value="1"/>
</dbReference>
<dbReference type="GO" id="GO:0005524">
    <property type="term" value="F:ATP binding"/>
    <property type="evidence" value="ECO:0007669"/>
    <property type="project" value="UniProtKB-KW"/>
</dbReference>
<dbReference type="OMA" id="YEGDDYH"/>
<dbReference type="GO" id="GO:0009051">
    <property type="term" value="P:pentose-phosphate shunt, oxidative branch"/>
    <property type="evidence" value="ECO:0007669"/>
    <property type="project" value="EnsemblFungi"/>
</dbReference>
<protein>
    <recommendedName>
        <fullName evidence="3 9">Gluconokinase</fullName>
        <ecNumber evidence="3 9">2.7.1.12</ecNumber>
    </recommendedName>
</protein>
<keyword evidence="11" id="KW-1185">Reference proteome</keyword>
<dbReference type="InterPro" id="IPR027417">
    <property type="entry name" value="P-loop_NTPase"/>
</dbReference>
<comment type="catalytic activity">
    <reaction evidence="8 9">
        <text>D-gluconate + ATP = 6-phospho-D-gluconate + ADP + H(+)</text>
        <dbReference type="Rhea" id="RHEA:19433"/>
        <dbReference type="ChEBI" id="CHEBI:15378"/>
        <dbReference type="ChEBI" id="CHEBI:18391"/>
        <dbReference type="ChEBI" id="CHEBI:30616"/>
        <dbReference type="ChEBI" id="CHEBI:58759"/>
        <dbReference type="ChEBI" id="CHEBI:456216"/>
        <dbReference type="EC" id="2.7.1.12"/>
    </reaction>
</comment>
<dbReference type="Proteomes" id="UP000242180">
    <property type="component" value="Unassembled WGS sequence"/>
</dbReference>
<dbReference type="GO" id="GO:0005737">
    <property type="term" value="C:cytoplasm"/>
    <property type="evidence" value="ECO:0007669"/>
    <property type="project" value="TreeGrafter"/>
</dbReference>
<dbReference type="InterPro" id="IPR031322">
    <property type="entry name" value="Shikimate/glucono_kinase"/>
</dbReference>
<dbReference type="PANTHER" id="PTHR43442:SF3">
    <property type="entry name" value="GLUCONOKINASE-RELATED"/>
    <property type="match status" value="1"/>
</dbReference>
<evidence type="ECO:0000256" key="8">
    <source>
        <dbReference type="ARBA" id="ARBA00048090"/>
    </source>
</evidence>
<reference evidence="10 11" key="1">
    <citation type="submission" date="2016-07" db="EMBL/GenBank/DDBJ databases">
        <title>Pervasive Adenine N6-methylation of Active Genes in Fungi.</title>
        <authorList>
            <consortium name="DOE Joint Genome Institute"/>
            <person name="Mondo S.J."/>
            <person name="Dannebaum R.O."/>
            <person name="Kuo R.C."/>
            <person name="Labutti K."/>
            <person name="Haridas S."/>
            <person name="Kuo A."/>
            <person name="Salamov A."/>
            <person name="Ahrendt S.R."/>
            <person name="Lipzen A."/>
            <person name="Sullivan W."/>
            <person name="Andreopoulos W.B."/>
            <person name="Clum A."/>
            <person name="Lindquist E."/>
            <person name="Daum C."/>
            <person name="Ramamoorthy G.K."/>
            <person name="Gryganskyi A."/>
            <person name="Culley D."/>
            <person name="Magnuson J.K."/>
            <person name="James T.Y."/>
            <person name="O'Malley M.A."/>
            <person name="Stajich J.E."/>
            <person name="Spatafora J.W."/>
            <person name="Visel A."/>
            <person name="Grigoriev I.V."/>
        </authorList>
    </citation>
    <scope>NUCLEOTIDE SEQUENCE [LARGE SCALE GENOMIC DNA]</scope>
    <source>
        <strain evidence="10 11">NRRL 2496</strain>
    </source>
</reference>
<evidence type="ECO:0000256" key="2">
    <source>
        <dbReference type="ARBA" id="ARBA00008420"/>
    </source>
</evidence>
<dbReference type="Pfam" id="PF01202">
    <property type="entry name" value="SKI"/>
    <property type="match status" value="1"/>
</dbReference>
<keyword evidence="6 9" id="KW-0418">Kinase</keyword>
<keyword evidence="5 9" id="KW-0547">Nucleotide-binding</keyword>
<dbReference type="Gene3D" id="3.40.50.300">
    <property type="entry name" value="P-loop containing nucleotide triphosphate hydrolases"/>
    <property type="match status" value="1"/>
</dbReference>
<evidence type="ECO:0000256" key="6">
    <source>
        <dbReference type="ARBA" id="ARBA00022777"/>
    </source>
</evidence>
<dbReference type="GO" id="GO:0046316">
    <property type="term" value="F:gluconokinase activity"/>
    <property type="evidence" value="ECO:0007669"/>
    <property type="project" value="UniProtKB-EC"/>
</dbReference>
<dbReference type="EC" id="2.7.1.12" evidence="3 9"/>
<comment type="pathway">
    <text evidence="1 9">Carbohydrate acid metabolism; D-gluconate degradation.</text>
</comment>
<name>A0A1X2H0A1_SYNRA</name>
<evidence type="ECO:0000256" key="3">
    <source>
        <dbReference type="ARBA" id="ARBA00012054"/>
    </source>
</evidence>
<dbReference type="InParanoid" id="A0A1X2H0A1"/>
<dbReference type="FunCoup" id="A0A1X2H0A1">
    <property type="interactions" value="731"/>
</dbReference>
<organism evidence="10 11">
    <name type="scientific">Syncephalastrum racemosum</name>
    <name type="common">Filamentous fungus</name>
    <dbReference type="NCBI Taxonomy" id="13706"/>
    <lineage>
        <taxon>Eukaryota</taxon>
        <taxon>Fungi</taxon>
        <taxon>Fungi incertae sedis</taxon>
        <taxon>Mucoromycota</taxon>
        <taxon>Mucoromycotina</taxon>
        <taxon>Mucoromycetes</taxon>
        <taxon>Mucorales</taxon>
        <taxon>Syncephalastraceae</taxon>
        <taxon>Syncephalastrum</taxon>
    </lineage>
</organism>
<dbReference type="NCBIfam" id="TIGR01313">
    <property type="entry name" value="therm_gnt_kin"/>
    <property type="match status" value="1"/>
</dbReference>
<dbReference type="AlphaFoldDB" id="A0A1X2H0A1"/>
<accession>A0A1X2H0A1</accession>
<sequence>MGTAGCGKTSVAEETQKLLQCDYFEGDQLHPAANVEKMSRGEPLDDDDRWPWLRLIRDKLVEKAAELSSLPPSNKRVILLTCSSLRKAYRDILREVSGDIANLTFVYLEGSRELLQERIAGRKGHFMAAKMLDSQLATLEVPDASEDVIVADIRMNPPTLARWVVDEAKQKGVLHDIQI</sequence>
<evidence type="ECO:0000256" key="1">
    <source>
        <dbReference type="ARBA" id="ARBA00004875"/>
    </source>
</evidence>
<dbReference type="GO" id="GO:0005975">
    <property type="term" value="P:carbohydrate metabolic process"/>
    <property type="evidence" value="ECO:0007669"/>
    <property type="project" value="InterPro"/>
</dbReference>
<evidence type="ECO:0000256" key="5">
    <source>
        <dbReference type="ARBA" id="ARBA00022741"/>
    </source>
</evidence>
<comment type="similarity">
    <text evidence="2 9">Belongs to the gluconokinase GntK/GntV family.</text>
</comment>